<keyword evidence="8" id="KW-1185">Reference proteome</keyword>
<evidence type="ECO:0000256" key="1">
    <source>
        <dbReference type="ARBA" id="ARBA00004417"/>
    </source>
</evidence>
<evidence type="ECO:0000256" key="5">
    <source>
        <dbReference type="ARBA" id="ARBA00022840"/>
    </source>
</evidence>
<dbReference type="GO" id="GO:0140359">
    <property type="term" value="F:ABC-type transporter activity"/>
    <property type="evidence" value="ECO:0007669"/>
    <property type="project" value="UniProtKB-ARBA"/>
</dbReference>
<dbReference type="InterPro" id="IPR003593">
    <property type="entry name" value="AAA+_ATPase"/>
</dbReference>
<evidence type="ECO:0000313" key="7">
    <source>
        <dbReference type="EMBL" id="OBZ95541.1"/>
    </source>
</evidence>
<organism evidence="7 8">
    <name type="scientific">Pararhizobium polonicum</name>
    <dbReference type="NCBI Taxonomy" id="1612624"/>
    <lineage>
        <taxon>Bacteria</taxon>
        <taxon>Pseudomonadati</taxon>
        <taxon>Pseudomonadota</taxon>
        <taxon>Alphaproteobacteria</taxon>
        <taxon>Hyphomicrobiales</taxon>
        <taxon>Rhizobiaceae</taxon>
        <taxon>Rhizobium/Agrobacterium group</taxon>
        <taxon>Pararhizobium</taxon>
    </lineage>
</organism>
<dbReference type="GO" id="GO:0043190">
    <property type="term" value="C:ATP-binding cassette (ABC) transporter complex"/>
    <property type="evidence" value="ECO:0007669"/>
    <property type="project" value="InterPro"/>
</dbReference>
<dbReference type="SMART" id="SM00382">
    <property type="entry name" value="AAA"/>
    <property type="match status" value="1"/>
</dbReference>
<keyword evidence="4" id="KW-0547">Nucleotide-binding</keyword>
<dbReference type="PANTHER" id="PTHR42781:SF4">
    <property type="entry name" value="SPERMIDINE_PUTRESCINE IMPORT ATP-BINDING PROTEIN POTA"/>
    <property type="match status" value="1"/>
</dbReference>
<evidence type="ECO:0000256" key="4">
    <source>
        <dbReference type="ARBA" id="ARBA00022741"/>
    </source>
</evidence>
<protein>
    <submittedName>
        <fullName evidence="7">ABC transporter ATP-binding protein</fullName>
    </submittedName>
</protein>
<comment type="caution">
    <text evidence="7">The sequence shown here is derived from an EMBL/GenBank/DDBJ whole genome shotgun (WGS) entry which is preliminary data.</text>
</comment>
<evidence type="ECO:0000313" key="8">
    <source>
        <dbReference type="Proteomes" id="UP000093111"/>
    </source>
</evidence>
<dbReference type="InterPro" id="IPR027417">
    <property type="entry name" value="P-loop_NTPase"/>
</dbReference>
<dbReference type="InterPro" id="IPR013611">
    <property type="entry name" value="Transp-assoc_OB_typ2"/>
</dbReference>
<dbReference type="Pfam" id="PF00005">
    <property type="entry name" value="ABC_tran"/>
    <property type="match status" value="1"/>
</dbReference>
<proteinExistence type="inferred from homology"/>
<dbReference type="SUPFAM" id="SSF50331">
    <property type="entry name" value="MOP-like"/>
    <property type="match status" value="1"/>
</dbReference>
<feature type="domain" description="ABC transporter" evidence="6">
    <location>
        <begin position="6"/>
        <end position="236"/>
    </location>
</feature>
<dbReference type="STRING" id="1612624.ADU59_09035"/>
<reference evidence="7 8" key="1">
    <citation type="journal article" date="2016" name="Syst. Appl. Microbiol.">
        <title>Pararhizobium polonicum sp. nov. isolated from tumors on stone fruit rootstocks.</title>
        <authorList>
            <person name="Pulawska J."/>
            <person name="Kuzmanovic N."/>
            <person name="Willems A."/>
            <person name="Pothier J.F."/>
        </authorList>
    </citation>
    <scope>NUCLEOTIDE SEQUENCE [LARGE SCALE GENOMIC DNA]</scope>
    <source>
        <strain evidence="7 8">F5.1</strain>
    </source>
</reference>
<dbReference type="Gene3D" id="2.40.50.100">
    <property type="match status" value="1"/>
</dbReference>
<dbReference type="OrthoDB" id="9802264at2"/>
<dbReference type="AlphaFoldDB" id="A0A1C7P2T2"/>
<dbReference type="SUPFAM" id="SSF52540">
    <property type="entry name" value="P-loop containing nucleoside triphosphate hydrolases"/>
    <property type="match status" value="1"/>
</dbReference>
<keyword evidence="3" id="KW-0813">Transport</keyword>
<dbReference type="EMBL" id="LGLV01000006">
    <property type="protein sequence ID" value="OBZ95541.1"/>
    <property type="molecule type" value="Genomic_DNA"/>
</dbReference>
<dbReference type="Proteomes" id="UP000093111">
    <property type="component" value="Unassembled WGS sequence"/>
</dbReference>
<accession>A0A1C7P2T2</accession>
<dbReference type="FunFam" id="3.40.50.300:FF:000042">
    <property type="entry name" value="Maltose/maltodextrin ABC transporter, ATP-binding protein"/>
    <property type="match status" value="1"/>
</dbReference>
<dbReference type="InterPro" id="IPR017871">
    <property type="entry name" value="ABC_transporter-like_CS"/>
</dbReference>
<dbReference type="InterPro" id="IPR008995">
    <property type="entry name" value="Mo/tungstate-bd_C_term_dom"/>
</dbReference>
<dbReference type="PROSITE" id="PS00211">
    <property type="entry name" value="ABC_TRANSPORTER_1"/>
    <property type="match status" value="1"/>
</dbReference>
<dbReference type="InterPro" id="IPR003439">
    <property type="entry name" value="ABC_transporter-like_ATP-bd"/>
</dbReference>
<name>A0A1C7P2T2_9HYPH</name>
<dbReference type="PROSITE" id="PS50893">
    <property type="entry name" value="ABC_TRANSPORTER_2"/>
    <property type="match status" value="1"/>
</dbReference>
<evidence type="ECO:0000259" key="6">
    <source>
        <dbReference type="PROSITE" id="PS50893"/>
    </source>
</evidence>
<dbReference type="Gene3D" id="3.40.50.300">
    <property type="entry name" value="P-loop containing nucleotide triphosphate hydrolases"/>
    <property type="match status" value="1"/>
</dbReference>
<keyword evidence="5 7" id="KW-0067">ATP-binding</keyword>
<dbReference type="Pfam" id="PF08402">
    <property type="entry name" value="TOBE_2"/>
    <property type="match status" value="1"/>
</dbReference>
<dbReference type="GO" id="GO:0005524">
    <property type="term" value="F:ATP binding"/>
    <property type="evidence" value="ECO:0007669"/>
    <property type="project" value="UniProtKB-KW"/>
</dbReference>
<dbReference type="PANTHER" id="PTHR42781">
    <property type="entry name" value="SPERMIDINE/PUTRESCINE IMPORT ATP-BINDING PROTEIN POTA"/>
    <property type="match status" value="1"/>
</dbReference>
<dbReference type="GO" id="GO:0016887">
    <property type="term" value="F:ATP hydrolysis activity"/>
    <property type="evidence" value="ECO:0007669"/>
    <property type="project" value="InterPro"/>
</dbReference>
<comment type="subcellular location">
    <subcellularLocation>
        <location evidence="1">Cell inner membrane</location>
        <topology evidence="1">Peripheral membrane protein</topology>
    </subcellularLocation>
</comment>
<gene>
    <name evidence="7" type="ORF">ADU59_09035</name>
</gene>
<dbReference type="RefSeq" id="WP_068953786.1">
    <property type="nucleotide sequence ID" value="NZ_LGLV01000006.1"/>
</dbReference>
<evidence type="ECO:0000256" key="3">
    <source>
        <dbReference type="ARBA" id="ARBA00022448"/>
    </source>
</evidence>
<comment type="similarity">
    <text evidence="2">Belongs to the ABC transporter superfamily.</text>
</comment>
<evidence type="ECO:0000256" key="2">
    <source>
        <dbReference type="ARBA" id="ARBA00005417"/>
    </source>
</evidence>
<sequence length="362" mass="39561">MSNAFVTLENLDKRYATHHAVKAINLDIQGGEFIALMGPSGCGKSTTLRLLAGLDQPTGGDIRIGGQSMRGIPAFQRDTPMVWQSLALFPFLSVVENVEFPLRMKKIGKQERRKRAMEWLDRLGLGSMAERGIAQLSGGQRQRVAIARSLVTQPSILLLDEPLSALDAHLRVRMQTELSRLHKELGITFVYVTHAQSEAFALADRIVLMNDGSIQQTGRPQDVYREPANAFVAEFMGMNNIISGKVSGHDEGKVRIDGPLGTFTVPTKTNSAKQDKASFVIAADRISLSSSPTGGTAAEGVTGSVIGIEFVGSTQTIFFDVKGKEFRVQKQQHEIDALDLTPGKELTLNWQPQHAWLLPEAA</sequence>
<dbReference type="InterPro" id="IPR050093">
    <property type="entry name" value="ABC_SmlMolc_Importer"/>
</dbReference>